<comment type="caution">
    <text evidence="2">The sequence shown here is derived from an EMBL/GenBank/DDBJ whole genome shotgun (WGS) entry which is preliminary data.</text>
</comment>
<dbReference type="Proteomes" id="UP000018936">
    <property type="component" value="Unassembled WGS sequence"/>
</dbReference>
<reference evidence="2 3" key="1">
    <citation type="journal article" date="2013" name="Proc. Natl. Acad. Sci. U.S.A.">
        <title>The king cobra genome reveals dynamic gene evolution and adaptation in the snake venom system.</title>
        <authorList>
            <person name="Vonk F.J."/>
            <person name="Casewell N.R."/>
            <person name="Henkel C.V."/>
            <person name="Heimberg A.M."/>
            <person name="Jansen H.J."/>
            <person name="McCleary R.J."/>
            <person name="Kerkkamp H.M."/>
            <person name="Vos R.A."/>
            <person name="Guerreiro I."/>
            <person name="Calvete J.J."/>
            <person name="Wuster W."/>
            <person name="Woods A.E."/>
            <person name="Logan J.M."/>
            <person name="Harrison R.A."/>
            <person name="Castoe T.A."/>
            <person name="de Koning A.P."/>
            <person name="Pollock D.D."/>
            <person name="Yandell M."/>
            <person name="Calderon D."/>
            <person name="Renjifo C."/>
            <person name="Currier R.B."/>
            <person name="Salgado D."/>
            <person name="Pla D."/>
            <person name="Sanz L."/>
            <person name="Hyder A.S."/>
            <person name="Ribeiro J.M."/>
            <person name="Arntzen J.W."/>
            <person name="van den Thillart G.E."/>
            <person name="Boetzer M."/>
            <person name="Pirovano W."/>
            <person name="Dirks R.P."/>
            <person name="Spaink H.P."/>
            <person name="Duboule D."/>
            <person name="McGlinn E."/>
            <person name="Kini R.M."/>
            <person name="Richardson M.K."/>
        </authorList>
    </citation>
    <scope>NUCLEOTIDE SEQUENCE</scope>
    <source>
        <tissue evidence="2">Blood</tissue>
    </source>
</reference>
<feature type="compositionally biased region" description="Basic residues" evidence="1">
    <location>
        <begin position="79"/>
        <end position="88"/>
    </location>
</feature>
<feature type="compositionally biased region" description="Basic and acidic residues" evidence="1">
    <location>
        <begin position="1"/>
        <end position="15"/>
    </location>
</feature>
<feature type="compositionally biased region" description="Basic and acidic residues" evidence="1">
    <location>
        <begin position="89"/>
        <end position="106"/>
    </location>
</feature>
<evidence type="ECO:0000313" key="3">
    <source>
        <dbReference type="Proteomes" id="UP000018936"/>
    </source>
</evidence>
<evidence type="ECO:0000313" key="2">
    <source>
        <dbReference type="EMBL" id="ETE58613.1"/>
    </source>
</evidence>
<proteinExistence type="predicted"/>
<feature type="compositionally biased region" description="Basic residues" evidence="1">
    <location>
        <begin position="16"/>
        <end position="31"/>
    </location>
</feature>
<name>V8NAD5_OPHHA</name>
<feature type="compositionally biased region" description="Basic residues" evidence="1">
    <location>
        <begin position="107"/>
        <end position="124"/>
    </location>
</feature>
<feature type="compositionally biased region" description="Basic and acidic residues" evidence="1">
    <location>
        <begin position="150"/>
        <end position="171"/>
    </location>
</feature>
<evidence type="ECO:0000256" key="1">
    <source>
        <dbReference type="SAM" id="MobiDB-lite"/>
    </source>
</evidence>
<gene>
    <name evidence="2" type="primary">Srst</name>
    <name evidence="2" type="ORF">L345_15666</name>
</gene>
<organism evidence="2 3">
    <name type="scientific">Ophiophagus hannah</name>
    <name type="common">King cobra</name>
    <name type="synonym">Naja hannah</name>
    <dbReference type="NCBI Taxonomy" id="8665"/>
    <lineage>
        <taxon>Eukaryota</taxon>
        <taxon>Metazoa</taxon>
        <taxon>Chordata</taxon>
        <taxon>Craniata</taxon>
        <taxon>Vertebrata</taxon>
        <taxon>Euteleostomi</taxon>
        <taxon>Lepidosauria</taxon>
        <taxon>Squamata</taxon>
        <taxon>Bifurcata</taxon>
        <taxon>Unidentata</taxon>
        <taxon>Episquamata</taxon>
        <taxon>Toxicofera</taxon>
        <taxon>Serpentes</taxon>
        <taxon>Colubroidea</taxon>
        <taxon>Elapidae</taxon>
        <taxon>Elapinae</taxon>
        <taxon>Ophiophagus</taxon>
    </lineage>
</organism>
<keyword evidence="3" id="KW-1185">Reference proteome</keyword>
<accession>V8NAD5</accession>
<sequence length="407" mass="47342">MERKKVRGAEKDGRKERKKKKEKRRGRKGKEGRREWRERERDKGKKEGKKTEKRKKGRKEGREGRKRRKEGRNREKERKEKRKERKKEKKTEKRMEGERERKEERKKGRKKKREGGRRIKRKKARGAEKDGRKERERKEGRKKKGKKGRKGEENGEKESERGRERQKEGRKERKRKGVDSNSRAKEFWELKQECTQGGLSITRSRLEFWAAATASVGNRNLLGPPFPWKPESAKHVHLPVAQTAGIWATHTHARTPTPTWPDSLEASGFFLSSNHQSLNYDCNCARNSSRGLDSLHEETLHTSQLCPPGARPMHLPPVPGIPHPPSFLKGQKGFLYSDSEWPLFPFPGCRFQGQDYGDGESFASPHQPCEECQCLVSSAGREAELLRWEREGAQTTVSLHFTTIMEP</sequence>
<feature type="compositionally biased region" description="Basic residues" evidence="1">
    <location>
        <begin position="46"/>
        <end position="71"/>
    </location>
</feature>
<dbReference type="AlphaFoldDB" id="V8NAD5"/>
<feature type="compositionally biased region" description="Basic residues" evidence="1">
    <location>
        <begin position="140"/>
        <end position="149"/>
    </location>
</feature>
<feature type="non-terminal residue" evidence="2">
    <location>
        <position position="1"/>
    </location>
</feature>
<feature type="compositionally biased region" description="Basic and acidic residues" evidence="1">
    <location>
        <begin position="125"/>
        <end position="139"/>
    </location>
</feature>
<protein>
    <submittedName>
        <fullName evidence="2">Octapeptide-repeat protein T2</fullName>
    </submittedName>
</protein>
<dbReference type="EMBL" id="AZIM01006518">
    <property type="protein sequence ID" value="ETE58613.1"/>
    <property type="molecule type" value="Genomic_DNA"/>
</dbReference>
<feature type="region of interest" description="Disordered" evidence="1">
    <location>
        <begin position="1"/>
        <end position="182"/>
    </location>
</feature>
<feature type="compositionally biased region" description="Basic and acidic residues" evidence="1">
    <location>
        <begin position="32"/>
        <end position="45"/>
    </location>
</feature>